<dbReference type="InterPro" id="IPR029062">
    <property type="entry name" value="Class_I_gatase-like"/>
</dbReference>
<dbReference type="Pfam" id="PF03575">
    <property type="entry name" value="Peptidase_S51"/>
    <property type="match status" value="1"/>
</dbReference>
<comment type="caution">
    <text evidence="6">The sequence shown here is derived from an EMBL/GenBank/DDBJ whole genome shotgun (WGS) entry which is preliminary data.</text>
</comment>
<organism evidence="6 7">
    <name type="scientific">Phycicoccus sonneratiae</name>
    <dbReference type="NCBI Taxonomy" id="2807628"/>
    <lineage>
        <taxon>Bacteria</taxon>
        <taxon>Bacillati</taxon>
        <taxon>Actinomycetota</taxon>
        <taxon>Actinomycetes</taxon>
        <taxon>Micrococcales</taxon>
        <taxon>Intrasporangiaceae</taxon>
        <taxon>Phycicoccus</taxon>
    </lineage>
</organism>
<dbReference type="EMBL" id="JAFDVD010000008">
    <property type="protein sequence ID" value="MBM6400199.1"/>
    <property type="molecule type" value="Genomic_DNA"/>
</dbReference>
<protein>
    <submittedName>
        <fullName evidence="6">Cyanophycinase</fullName>
    </submittedName>
</protein>
<comment type="similarity">
    <text evidence="1">Belongs to the peptidase S51 family.</text>
</comment>
<proteinExistence type="inferred from homology"/>
<gene>
    <name evidence="6" type="ORF">JQN70_07380</name>
</gene>
<reference evidence="6" key="1">
    <citation type="submission" date="2021-02" db="EMBL/GenBank/DDBJ databases">
        <title>Phycicoccus sp. MQZ13P-5T, whole genome shotgun sequence.</title>
        <authorList>
            <person name="Tuo L."/>
        </authorList>
    </citation>
    <scope>NUCLEOTIDE SEQUENCE</scope>
    <source>
        <strain evidence="6">MQZ13P-5</strain>
    </source>
</reference>
<keyword evidence="3" id="KW-0378">Hydrolase</keyword>
<dbReference type="PANTHER" id="PTHR36175:SF1">
    <property type="entry name" value="CYANOPHYCINASE"/>
    <property type="match status" value="1"/>
</dbReference>
<evidence type="ECO:0000256" key="2">
    <source>
        <dbReference type="ARBA" id="ARBA00022670"/>
    </source>
</evidence>
<dbReference type="PANTHER" id="PTHR36175">
    <property type="entry name" value="CYANOPHYCINASE"/>
    <property type="match status" value="1"/>
</dbReference>
<sequence length="614" mass="63361">MALDDTRRTARRLGSCLATTALLAAPFAAAPAAASGSGGGHGSRSPEVLVPVGGGYETDTLEAFARTAAAHASGPTVDLVVVPSAYGDAPEDRAENLELAGERAEQLRLACEDAAPTRFTGCTARLAVLLDRSDALDPANAAALADPATDGVFVLGGDQGLAMQVLADSPAERAMTRAAARGVVVGGTSAGAAVESRSMINGYVGDLGPADGLRRDSTLVWWGDDADLERGLAFGSTRAIYDQHFHQRGRLGRTLSTLATADEHLGGRSPVGVGVDYGTGVRATGDRTLSGVFGQGSVSLVDLETLRSPHSWRGAPQTLSARRVLTHLMTEDQRYDLRTRTLTRGSSTLAPPKGTPWRVPTAPGRGTLVLGGGVLGSPVLDDVVDRARAVDGSSRGRLVVLALGGDATAVGARYADAARAAGWTGSVRVVTGDAVREDALRGATAAFVVGDDPTTLAPALADRRVRAALAAAVCHTPVVLADGAAVSVLGERWSPVARPTEDDLEDAGIAAFRADDARWLPGLGLVRATLVPYLASENRWGRLYGSVAVDRRTPAIGLLDRSAVVLDRAGARTTGESVVVADGDEARTWTSANGSIGAANVLLDVFADGERLRR</sequence>
<evidence type="ECO:0000313" key="6">
    <source>
        <dbReference type="EMBL" id="MBM6400199.1"/>
    </source>
</evidence>
<feature type="signal peptide" evidence="5">
    <location>
        <begin position="1"/>
        <end position="24"/>
    </location>
</feature>
<evidence type="ECO:0000256" key="4">
    <source>
        <dbReference type="ARBA" id="ARBA00022825"/>
    </source>
</evidence>
<dbReference type="InterPro" id="IPR005320">
    <property type="entry name" value="Peptidase_S51"/>
</dbReference>
<dbReference type="RefSeq" id="WP_204130683.1">
    <property type="nucleotide sequence ID" value="NZ_JAFDVD010000008.1"/>
</dbReference>
<feature type="chain" id="PRO_5046584518" evidence="5">
    <location>
        <begin position="25"/>
        <end position="614"/>
    </location>
</feature>
<dbReference type="Proteomes" id="UP001430172">
    <property type="component" value="Unassembled WGS sequence"/>
</dbReference>
<keyword evidence="7" id="KW-1185">Reference proteome</keyword>
<dbReference type="Gene3D" id="3.40.50.880">
    <property type="match status" value="2"/>
</dbReference>
<keyword evidence="5" id="KW-0732">Signal</keyword>
<evidence type="ECO:0000256" key="5">
    <source>
        <dbReference type="SAM" id="SignalP"/>
    </source>
</evidence>
<evidence type="ECO:0000256" key="3">
    <source>
        <dbReference type="ARBA" id="ARBA00022801"/>
    </source>
</evidence>
<evidence type="ECO:0000313" key="7">
    <source>
        <dbReference type="Proteomes" id="UP001430172"/>
    </source>
</evidence>
<dbReference type="CDD" id="cd03145">
    <property type="entry name" value="GAT1_cyanophycinase"/>
    <property type="match status" value="1"/>
</dbReference>
<accession>A0ABS2CK03</accession>
<keyword evidence="2" id="KW-0645">Protease</keyword>
<evidence type="ECO:0000256" key="1">
    <source>
        <dbReference type="ARBA" id="ARBA00006534"/>
    </source>
</evidence>
<keyword evidence="4" id="KW-0720">Serine protease</keyword>
<name>A0ABS2CK03_9MICO</name>
<dbReference type="SUPFAM" id="SSF52317">
    <property type="entry name" value="Class I glutamine amidotransferase-like"/>
    <property type="match status" value="1"/>
</dbReference>